<dbReference type="Gene3D" id="2.70.70.10">
    <property type="entry name" value="Glucose Permease (Domain IIA)"/>
    <property type="match status" value="1"/>
</dbReference>
<sequence length="310" mass="34451">MSLSVLYRGSKIRFKISLSRRRLLSYAGIVAVGLMVYWQPWAYKGLDSDYAQQRISKEQQQLVLQQQALKSLRAETEKKLGAMTLYLGELRAQMRRLDALGQRLASVAELDNGEFDFSQPVPAGGPELAVADLPKATGGEVLSQIDQMLARISDKQNQLSLLESVMMNHNINSESFIAGRPIDSGWLSSQFGVRKDPFTGVPAMHEGLDFASYDEDVKIKATGAGVVTWAGERYGYGNLVEIDHGGGLRTRYGHNKKVLVKVGDVVTRGQQIAEMGSTGRSTGPHVHYEVLRNGRQIDPYKFVYRKIDDK</sequence>
<keyword evidence="1" id="KW-0472">Membrane</keyword>
<dbReference type="Pfam" id="PF01551">
    <property type="entry name" value="Peptidase_M23"/>
    <property type="match status" value="1"/>
</dbReference>
<dbReference type="SUPFAM" id="SSF51261">
    <property type="entry name" value="Duplicated hybrid motif"/>
    <property type="match status" value="1"/>
</dbReference>
<dbReference type="AlphaFoldDB" id="A0A432ZQF2"/>
<feature type="transmembrane region" description="Helical" evidence="1">
    <location>
        <begin position="23"/>
        <end position="43"/>
    </location>
</feature>
<evidence type="ECO:0000256" key="1">
    <source>
        <dbReference type="SAM" id="Phobius"/>
    </source>
</evidence>
<name>A0A432ZQF2_9GAMM</name>
<reference evidence="3 4" key="1">
    <citation type="journal article" date="2011" name="Front. Microbiol.">
        <title>Genomic signatures of strain selection and enhancement in Bacillus atrophaeus var. globigii, a historical biowarfare simulant.</title>
        <authorList>
            <person name="Gibbons H.S."/>
            <person name="Broomall S.M."/>
            <person name="McNew L.A."/>
            <person name="Daligault H."/>
            <person name="Chapman C."/>
            <person name="Bruce D."/>
            <person name="Karavis M."/>
            <person name="Krepps M."/>
            <person name="McGregor P.A."/>
            <person name="Hong C."/>
            <person name="Park K.H."/>
            <person name="Akmal A."/>
            <person name="Feldman A."/>
            <person name="Lin J.S."/>
            <person name="Chang W.E."/>
            <person name="Higgs B.W."/>
            <person name="Demirev P."/>
            <person name="Lindquist J."/>
            <person name="Liem A."/>
            <person name="Fochler E."/>
            <person name="Read T.D."/>
            <person name="Tapia R."/>
            <person name="Johnson S."/>
            <person name="Bishop-Lilly K.A."/>
            <person name="Detter C."/>
            <person name="Han C."/>
            <person name="Sozhamannan S."/>
            <person name="Rosenzweig C.N."/>
            <person name="Skowronski E.W."/>
        </authorList>
    </citation>
    <scope>NUCLEOTIDE SEQUENCE [LARGE SCALE GENOMIC DNA]</scope>
    <source>
        <strain evidence="3 4">CC-PW-9</strain>
    </source>
</reference>
<evidence type="ECO:0000259" key="2">
    <source>
        <dbReference type="Pfam" id="PF01551"/>
    </source>
</evidence>
<dbReference type="InterPro" id="IPR016047">
    <property type="entry name" value="M23ase_b-sheet_dom"/>
</dbReference>
<dbReference type="GO" id="GO:0004222">
    <property type="term" value="F:metalloendopeptidase activity"/>
    <property type="evidence" value="ECO:0007669"/>
    <property type="project" value="TreeGrafter"/>
</dbReference>
<organism evidence="3 4">
    <name type="scientific">Idiomarina tyrosinivorans</name>
    <dbReference type="NCBI Taxonomy" id="1445662"/>
    <lineage>
        <taxon>Bacteria</taxon>
        <taxon>Pseudomonadati</taxon>
        <taxon>Pseudomonadota</taxon>
        <taxon>Gammaproteobacteria</taxon>
        <taxon>Alteromonadales</taxon>
        <taxon>Idiomarinaceae</taxon>
        <taxon>Idiomarina</taxon>
    </lineage>
</organism>
<feature type="domain" description="M23ase beta-sheet core" evidence="2">
    <location>
        <begin position="204"/>
        <end position="299"/>
    </location>
</feature>
<evidence type="ECO:0000313" key="3">
    <source>
        <dbReference type="EMBL" id="RUO80072.1"/>
    </source>
</evidence>
<dbReference type="RefSeq" id="WP_126841909.1">
    <property type="nucleotide sequence ID" value="NZ_PIQH01000006.1"/>
</dbReference>
<keyword evidence="4" id="KW-1185">Reference proteome</keyword>
<dbReference type="CDD" id="cd12797">
    <property type="entry name" value="M23_peptidase"/>
    <property type="match status" value="1"/>
</dbReference>
<dbReference type="PANTHER" id="PTHR21666:SF291">
    <property type="entry name" value="STAGE II SPORULATION PROTEIN Q"/>
    <property type="match status" value="1"/>
</dbReference>
<dbReference type="OrthoDB" id="9805070at2"/>
<dbReference type="EMBL" id="PIQH01000006">
    <property type="protein sequence ID" value="RUO80072.1"/>
    <property type="molecule type" value="Genomic_DNA"/>
</dbReference>
<keyword evidence="1" id="KW-0812">Transmembrane</keyword>
<dbReference type="InterPro" id="IPR011055">
    <property type="entry name" value="Dup_hybrid_motif"/>
</dbReference>
<accession>A0A432ZQF2</accession>
<proteinExistence type="predicted"/>
<gene>
    <name evidence="3" type="ORF">CWI84_07160</name>
</gene>
<dbReference type="FunFam" id="2.70.70.10:FF:000006">
    <property type="entry name" value="M23 family peptidase"/>
    <property type="match status" value="1"/>
</dbReference>
<dbReference type="PANTHER" id="PTHR21666">
    <property type="entry name" value="PEPTIDASE-RELATED"/>
    <property type="match status" value="1"/>
</dbReference>
<dbReference type="Proteomes" id="UP000287996">
    <property type="component" value="Unassembled WGS sequence"/>
</dbReference>
<comment type="caution">
    <text evidence="3">The sequence shown here is derived from an EMBL/GenBank/DDBJ whole genome shotgun (WGS) entry which is preliminary data.</text>
</comment>
<keyword evidence="1" id="KW-1133">Transmembrane helix</keyword>
<evidence type="ECO:0000313" key="4">
    <source>
        <dbReference type="Proteomes" id="UP000287996"/>
    </source>
</evidence>
<protein>
    <recommendedName>
        <fullName evidence="2">M23ase beta-sheet core domain-containing protein</fullName>
    </recommendedName>
</protein>
<dbReference type="InterPro" id="IPR050570">
    <property type="entry name" value="Cell_wall_metabolism_enzyme"/>
</dbReference>